<evidence type="ECO:0000313" key="3">
    <source>
        <dbReference type="EMBL" id="CAK9259450.1"/>
    </source>
</evidence>
<sequence length="804" mass="88715">MAASSLQTYSAHCTGRPHGGLLHFHLSSQVGSGSGNLASTLLCRRRRGMLGWVLLMPQCPPPPHLNYSQTSQKLGQILLPGKKKKKKKNIMAMVPNKESGRHTVGKQSEELKFDTEDLLELKFGRLLGESRETTLAKVIGRKVNPDASYVAIEKPSWRKNLETKVHEAGLPQETEFSRLLGKEERSGTSQQSSTAIMPITASPTPVLAQKPFVRRPTATTAVPGDAVLKFTPSSEADSSSSPSLGQPEIIVSQEETRSRETTFGQSLEEEEEEEESQVLKQPMPTTTLAQKPMSRRPSFVAMDAKPELQASSGSLKRPILQLRTKKDNPIAPPATPAAAAAAPPPPPSTGVFESELSREEERLPDQMMISDEVDEKLNLSTSVSVVPKNAIGDEAVVADQDRLAGWSDEVKAAVRRSEVALECDNKEIEINLMANQWQEEEDRDWLRAEALLESSTVEEMLFFGANAGGMLVSFRSLVGFLPAWELSAQRRPPSFRTWAMDKGLTLKEPKFTETFIPDSSLSRVELPMGSRAVVGSETFKRTQESSIGVEDDNQRNLLKQYREERRNALSKLVGETARVVVIGLDRGRRRLRLSEKAAEGEGQELTQKKANVMEGLNVGDVVCCTVKKVTSYGVFVEVQGVPALIHISELSWNRIVDPTTVVAVGQELEAKVCRLDRFMQRINLSLKQMQVDPLRETLESLLDSTDMELETEDMAVEIDAKIPEVNGVIKRLEQIKGIDSVVKGRCLQGMAMAPSFQVYLSGQLSNGYKLIARSGNQVQEVLLLTSLDRESAKQAILECTMCDD</sequence>
<feature type="compositionally biased region" description="Low complexity" evidence="1">
    <location>
        <begin position="233"/>
        <end position="243"/>
    </location>
</feature>
<dbReference type="EMBL" id="OZ020107">
    <property type="protein sequence ID" value="CAK9259450.1"/>
    <property type="molecule type" value="Genomic_DNA"/>
</dbReference>
<dbReference type="SMART" id="SM00316">
    <property type="entry name" value="S1"/>
    <property type="match status" value="1"/>
</dbReference>
<gene>
    <name evidence="3" type="ORF">CSSPJE1EN1_LOCUS4928</name>
</gene>
<dbReference type="PANTHER" id="PTHR47600:SF1">
    <property type="entry name" value="NUCLEIC ACID-BINDING, OB-FOLD-LIKE PROTEIN"/>
    <property type="match status" value="1"/>
</dbReference>
<dbReference type="PANTHER" id="PTHR47600">
    <property type="entry name" value="NUCLEIC ACID-BINDING, OB-FOLD-LIKE PROTEIN"/>
    <property type="match status" value="1"/>
</dbReference>
<feature type="region of interest" description="Disordered" evidence="1">
    <location>
        <begin position="326"/>
        <end position="354"/>
    </location>
</feature>
<dbReference type="Gene3D" id="2.40.50.140">
    <property type="entry name" value="Nucleic acid-binding proteins"/>
    <property type="match status" value="1"/>
</dbReference>
<dbReference type="SUPFAM" id="SSF50249">
    <property type="entry name" value="Nucleic acid-binding proteins"/>
    <property type="match status" value="1"/>
</dbReference>
<dbReference type="CDD" id="cd05688">
    <property type="entry name" value="S1_RPS1_repeat_ec3"/>
    <property type="match status" value="1"/>
</dbReference>
<feature type="region of interest" description="Disordered" evidence="1">
    <location>
        <begin position="230"/>
        <end position="295"/>
    </location>
</feature>
<feature type="domain" description="S1 motif" evidence="2">
    <location>
        <begin position="619"/>
        <end position="687"/>
    </location>
</feature>
<dbReference type="Proteomes" id="UP001497444">
    <property type="component" value="Chromosome 12"/>
</dbReference>
<evidence type="ECO:0000259" key="2">
    <source>
        <dbReference type="PROSITE" id="PS50126"/>
    </source>
</evidence>
<dbReference type="InterPro" id="IPR012340">
    <property type="entry name" value="NA-bd_OB-fold"/>
</dbReference>
<keyword evidence="4" id="KW-1185">Reference proteome</keyword>
<dbReference type="InterPro" id="IPR003029">
    <property type="entry name" value="S1_domain"/>
</dbReference>
<organism evidence="3 4">
    <name type="scientific">Sphagnum jensenii</name>
    <dbReference type="NCBI Taxonomy" id="128206"/>
    <lineage>
        <taxon>Eukaryota</taxon>
        <taxon>Viridiplantae</taxon>
        <taxon>Streptophyta</taxon>
        <taxon>Embryophyta</taxon>
        <taxon>Bryophyta</taxon>
        <taxon>Sphagnophytina</taxon>
        <taxon>Sphagnopsida</taxon>
        <taxon>Sphagnales</taxon>
        <taxon>Sphagnaceae</taxon>
        <taxon>Sphagnum</taxon>
    </lineage>
</organism>
<evidence type="ECO:0000313" key="4">
    <source>
        <dbReference type="Proteomes" id="UP001497444"/>
    </source>
</evidence>
<evidence type="ECO:0000256" key="1">
    <source>
        <dbReference type="SAM" id="MobiDB-lite"/>
    </source>
</evidence>
<name>A0ABP0W1H3_9BRYO</name>
<protein>
    <recommendedName>
        <fullName evidence="2">S1 motif domain-containing protein</fullName>
    </recommendedName>
</protein>
<feature type="compositionally biased region" description="Acidic residues" evidence="1">
    <location>
        <begin position="267"/>
        <end position="276"/>
    </location>
</feature>
<reference evidence="3" key="1">
    <citation type="submission" date="2024-02" db="EMBL/GenBank/DDBJ databases">
        <authorList>
            <consortium name="ELIXIR-Norway"/>
            <consortium name="Elixir Norway"/>
        </authorList>
    </citation>
    <scope>NUCLEOTIDE SEQUENCE</scope>
</reference>
<proteinExistence type="predicted"/>
<dbReference type="Pfam" id="PF00575">
    <property type="entry name" value="S1"/>
    <property type="match status" value="1"/>
</dbReference>
<accession>A0ABP0W1H3</accession>
<feature type="region of interest" description="Disordered" evidence="1">
    <location>
        <begin position="168"/>
        <end position="202"/>
    </location>
</feature>
<dbReference type="PROSITE" id="PS50126">
    <property type="entry name" value="S1"/>
    <property type="match status" value="1"/>
</dbReference>